<evidence type="ECO:0000313" key="5">
    <source>
        <dbReference type="Proteomes" id="UP000044602"/>
    </source>
</evidence>
<dbReference type="GO" id="GO:0003993">
    <property type="term" value="F:acid phosphatase activity"/>
    <property type="evidence" value="ECO:0007669"/>
    <property type="project" value="TreeGrafter"/>
</dbReference>
<dbReference type="EMBL" id="JAEMWZ010000008">
    <property type="protein sequence ID" value="KAG7143237.1"/>
    <property type="molecule type" value="Genomic_DNA"/>
</dbReference>
<name>A0A0G4NBW4_VERLO</name>
<dbReference type="OrthoDB" id="2865258at2759"/>
<evidence type="ECO:0000313" key="3">
    <source>
        <dbReference type="EMBL" id="CRK43805.1"/>
    </source>
</evidence>
<dbReference type="Gene3D" id="3.40.50.1000">
    <property type="entry name" value="HAD superfamily/HAD-like"/>
    <property type="match status" value="1"/>
</dbReference>
<dbReference type="InterPro" id="IPR023214">
    <property type="entry name" value="HAD_sf"/>
</dbReference>
<proteinExistence type="predicted"/>
<dbReference type="EMBL" id="CVQI01033606">
    <property type="protein sequence ID" value="CRK43805.1"/>
    <property type="molecule type" value="Genomic_DNA"/>
</dbReference>
<dbReference type="SFLD" id="SFLDG01129">
    <property type="entry name" value="C1.5:_HAD__Beta-PGM__Phosphata"/>
    <property type="match status" value="1"/>
</dbReference>
<accession>A0A0G4NBW4</accession>
<gene>
    <name evidence="2" type="ORF">BN1708_008840</name>
    <name evidence="3" type="ORF">BN1723_005855</name>
    <name evidence="4" type="ORF">HYQ45_000488</name>
</gene>
<reference evidence="5 6" key="1">
    <citation type="submission" date="2015-05" db="EMBL/GenBank/DDBJ databases">
        <authorList>
            <person name="Fogelqvist Johan"/>
        </authorList>
    </citation>
    <scope>NUCLEOTIDE SEQUENCE [LARGE SCALE GENOMIC DNA]</scope>
    <source>
        <strain evidence="2">VL1</strain>
        <strain evidence="3">VL2</strain>
    </source>
</reference>
<dbReference type="InterPro" id="IPR036412">
    <property type="entry name" value="HAD-like_sf"/>
</dbReference>
<dbReference type="PANTHER" id="PTHR17901">
    <property type="entry name" value="MAGNESIUM-DEPENDENT PHOSPHATASE 1 MDP1"/>
    <property type="match status" value="1"/>
</dbReference>
<dbReference type="AlphaFoldDB" id="A0A0G4NBW4"/>
<evidence type="ECO:0000313" key="6">
    <source>
        <dbReference type="Proteomes" id="UP000045706"/>
    </source>
</evidence>
<feature type="non-terminal residue" evidence="3">
    <location>
        <position position="223"/>
    </location>
</feature>
<dbReference type="InterPro" id="IPR010033">
    <property type="entry name" value="HAD_SF_ppase_IIIC"/>
</dbReference>
<dbReference type="NCBIfam" id="TIGR01685">
    <property type="entry name" value="MDP-1"/>
    <property type="match status" value="1"/>
</dbReference>
<evidence type="ECO:0000256" key="1">
    <source>
        <dbReference type="SAM" id="MobiDB-lite"/>
    </source>
</evidence>
<dbReference type="FunFam" id="3.40.50.1000:FF:000155">
    <property type="entry name" value="Putative magnesium dependent phosphatase"/>
    <property type="match status" value="1"/>
</dbReference>
<evidence type="ECO:0000313" key="4">
    <source>
        <dbReference type="EMBL" id="KAG7143237.1"/>
    </source>
</evidence>
<dbReference type="InterPro" id="IPR010036">
    <property type="entry name" value="MDP_1_eu_arc"/>
</dbReference>
<reference evidence="4" key="2">
    <citation type="journal article" date="2021" name="Mol. Plant Pathol.">
        <title>A 20-kb lineage-specific genomic region tames virulence in pathogenic amphidiploid Verticillium longisporum.</title>
        <authorList>
            <person name="Harting R."/>
            <person name="Starke J."/>
            <person name="Kusch H."/>
            <person name="Poggeler S."/>
            <person name="Maurus I."/>
            <person name="Schluter R."/>
            <person name="Landesfeind M."/>
            <person name="Bulla I."/>
            <person name="Nowrousian M."/>
            <person name="de Jonge R."/>
            <person name="Stahlhut G."/>
            <person name="Hoff K.J."/>
            <person name="Asshauer K.P."/>
            <person name="Thurmer A."/>
            <person name="Stanke M."/>
            <person name="Daniel R."/>
            <person name="Morgenstern B."/>
            <person name="Thomma B.P.H.J."/>
            <person name="Kronstad J.W."/>
            <person name="Braus-Stromeyer S.A."/>
            <person name="Braus G.H."/>
        </authorList>
    </citation>
    <scope>NUCLEOTIDE SEQUENCE</scope>
    <source>
        <strain evidence="4">Vl32</strain>
    </source>
</reference>
<dbReference type="NCBIfam" id="TIGR01681">
    <property type="entry name" value="HAD-SF-IIIC"/>
    <property type="match status" value="1"/>
</dbReference>
<dbReference type="Pfam" id="PF12689">
    <property type="entry name" value="Acid_PPase"/>
    <property type="match status" value="1"/>
</dbReference>
<evidence type="ECO:0000313" key="2">
    <source>
        <dbReference type="EMBL" id="CRK42723.1"/>
    </source>
</evidence>
<dbReference type="SUPFAM" id="SSF56784">
    <property type="entry name" value="HAD-like"/>
    <property type="match status" value="1"/>
</dbReference>
<dbReference type="Proteomes" id="UP000689129">
    <property type="component" value="Unassembled WGS sequence"/>
</dbReference>
<feature type="compositionally biased region" description="Low complexity" evidence="1">
    <location>
        <begin position="9"/>
        <end position="30"/>
    </location>
</feature>
<dbReference type="Proteomes" id="UP000044602">
    <property type="component" value="Unassembled WGS sequence"/>
</dbReference>
<protein>
    <submittedName>
        <fullName evidence="4">Putative magnesium-dependent phosphatase P8B7.31 like protein</fullName>
    </submittedName>
</protein>
<sequence length="223" mass="24527">MPKKLSKHPAASSTTTLSTTASSTPPSTPAILSDGLPLPTLIVFDLDYTLWPFWIDTHVAPPLKADAAHTSATDRHGDAYAFYPDVPAILAALPRAGVRTAVASRTHAPDLARDLLRMLHISPVPPGDEAEGAGSSRKKDKPRKAVEFFDGGLEMYPSTKIRHFEAIRKRTGVAYEEMLFFDDESRNRDTESLGVTMYLVRDGTGWAEIEKGILEWRKRRGVA</sequence>
<dbReference type="PANTHER" id="PTHR17901:SF14">
    <property type="entry name" value="MAGNESIUM-DEPENDENT PHOSPHATASE 1"/>
    <property type="match status" value="1"/>
</dbReference>
<dbReference type="SFLD" id="SFLDG01131">
    <property type="entry name" value="C1.5.2:_MDP_Like"/>
    <property type="match status" value="1"/>
</dbReference>
<dbReference type="STRING" id="100787.A0A0G4NBW4"/>
<dbReference type="Proteomes" id="UP000045706">
    <property type="component" value="Unassembled WGS sequence"/>
</dbReference>
<dbReference type="SFLD" id="SFLDS00003">
    <property type="entry name" value="Haloacid_Dehalogenase"/>
    <property type="match status" value="1"/>
</dbReference>
<keyword evidence="5" id="KW-1185">Reference proteome</keyword>
<organism evidence="3 6">
    <name type="scientific">Verticillium longisporum</name>
    <name type="common">Verticillium dahliae var. longisporum</name>
    <dbReference type="NCBI Taxonomy" id="100787"/>
    <lineage>
        <taxon>Eukaryota</taxon>
        <taxon>Fungi</taxon>
        <taxon>Dikarya</taxon>
        <taxon>Ascomycota</taxon>
        <taxon>Pezizomycotina</taxon>
        <taxon>Sordariomycetes</taxon>
        <taxon>Hypocreomycetidae</taxon>
        <taxon>Glomerellales</taxon>
        <taxon>Plectosphaerellaceae</taxon>
        <taxon>Verticillium</taxon>
    </lineage>
</organism>
<dbReference type="EMBL" id="CVQH01027749">
    <property type="protein sequence ID" value="CRK42723.1"/>
    <property type="molecule type" value="Genomic_DNA"/>
</dbReference>
<feature type="region of interest" description="Disordered" evidence="1">
    <location>
        <begin position="1"/>
        <end position="30"/>
    </location>
</feature>